<evidence type="ECO:0000256" key="9">
    <source>
        <dbReference type="ARBA" id="ARBA00023014"/>
    </source>
</evidence>
<comment type="cofactor">
    <cofactor evidence="1">
        <name>Mo-bis(molybdopterin guanine dinucleotide)</name>
        <dbReference type="ChEBI" id="CHEBI:60539"/>
    </cofactor>
</comment>
<dbReference type="InterPro" id="IPR006656">
    <property type="entry name" value="Mopterin_OxRdtase"/>
</dbReference>
<evidence type="ECO:0000256" key="1">
    <source>
        <dbReference type="ARBA" id="ARBA00001942"/>
    </source>
</evidence>
<dbReference type="AlphaFoldDB" id="D5CNG8"/>
<evidence type="ECO:0000313" key="11">
    <source>
        <dbReference type="EMBL" id="ADE10881.1"/>
    </source>
</evidence>
<keyword evidence="8" id="KW-0408">Iron</keyword>
<keyword evidence="7" id="KW-0560">Oxidoreductase</keyword>
<evidence type="ECO:0000256" key="5">
    <source>
        <dbReference type="ARBA" id="ARBA00022723"/>
    </source>
</evidence>
<evidence type="ECO:0000256" key="4">
    <source>
        <dbReference type="ARBA" id="ARBA00022505"/>
    </source>
</evidence>
<dbReference type="Gene3D" id="2.20.25.90">
    <property type="entry name" value="ADC-like domains"/>
    <property type="match status" value="1"/>
</dbReference>
<dbReference type="InterPro" id="IPR006311">
    <property type="entry name" value="TAT_signal"/>
</dbReference>
<dbReference type="PROSITE" id="PS51669">
    <property type="entry name" value="4FE4S_MOW_BIS_MGD"/>
    <property type="match status" value="1"/>
</dbReference>
<dbReference type="Gene3D" id="2.40.40.20">
    <property type="match status" value="1"/>
</dbReference>
<dbReference type="SMART" id="SM00926">
    <property type="entry name" value="Molybdop_Fe4S4"/>
    <property type="match status" value="1"/>
</dbReference>
<dbReference type="STRING" id="580332.Slit_0641"/>
<dbReference type="Pfam" id="PF00384">
    <property type="entry name" value="Molybdopterin"/>
    <property type="match status" value="1"/>
</dbReference>
<dbReference type="Proteomes" id="UP000001625">
    <property type="component" value="Chromosome"/>
</dbReference>
<dbReference type="InterPro" id="IPR006963">
    <property type="entry name" value="Mopterin_OxRdtase_4Fe-4S_dom"/>
</dbReference>
<dbReference type="PANTHER" id="PTHR43742:SF9">
    <property type="entry name" value="TETRATHIONATE REDUCTASE SUBUNIT A"/>
    <property type="match status" value="1"/>
</dbReference>
<feature type="domain" description="4Fe-4S Mo/W bis-MGD-type" evidence="10">
    <location>
        <begin position="55"/>
        <end position="111"/>
    </location>
</feature>
<evidence type="ECO:0000313" key="12">
    <source>
        <dbReference type="Proteomes" id="UP000001625"/>
    </source>
</evidence>
<dbReference type="PROSITE" id="PS51318">
    <property type="entry name" value="TAT"/>
    <property type="match status" value="1"/>
</dbReference>
<keyword evidence="6" id="KW-0732">Signal</keyword>
<proteinExistence type="inferred from homology"/>
<dbReference type="GO" id="GO:0051539">
    <property type="term" value="F:4 iron, 4 sulfur cluster binding"/>
    <property type="evidence" value="ECO:0007669"/>
    <property type="project" value="UniProtKB-KW"/>
</dbReference>
<accession>D5CNG8</accession>
<evidence type="ECO:0000256" key="7">
    <source>
        <dbReference type="ARBA" id="ARBA00023002"/>
    </source>
</evidence>
<dbReference type="Gene3D" id="3.40.228.10">
    <property type="entry name" value="Dimethylsulfoxide Reductase, domain 2"/>
    <property type="match status" value="1"/>
</dbReference>
<evidence type="ECO:0000256" key="3">
    <source>
        <dbReference type="ARBA" id="ARBA00022485"/>
    </source>
</evidence>
<keyword evidence="5" id="KW-0479">Metal-binding</keyword>
<keyword evidence="4" id="KW-0500">Molybdenum</keyword>
<dbReference type="Pfam" id="PF01568">
    <property type="entry name" value="Molydop_binding"/>
    <property type="match status" value="1"/>
</dbReference>
<dbReference type="InterPro" id="IPR006657">
    <property type="entry name" value="MoPterin_dinucl-bd_dom"/>
</dbReference>
<dbReference type="EMBL" id="CP001965">
    <property type="protein sequence ID" value="ADE10881.1"/>
    <property type="molecule type" value="Genomic_DNA"/>
</dbReference>
<dbReference type="Gene3D" id="3.30.2070.10">
    <property type="entry name" value="Formate dehydrogenase/DMSO reductase"/>
    <property type="match status" value="1"/>
</dbReference>
<keyword evidence="3" id="KW-0004">4Fe-4S</keyword>
<keyword evidence="9" id="KW-0411">Iron-sulfur</keyword>
<evidence type="ECO:0000256" key="6">
    <source>
        <dbReference type="ARBA" id="ARBA00022729"/>
    </source>
</evidence>
<dbReference type="GO" id="GO:0016491">
    <property type="term" value="F:oxidoreductase activity"/>
    <property type="evidence" value="ECO:0007669"/>
    <property type="project" value="UniProtKB-KW"/>
</dbReference>
<dbReference type="GO" id="GO:0043546">
    <property type="term" value="F:molybdopterin cofactor binding"/>
    <property type="evidence" value="ECO:0007669"/>
    <property type="project" value="InterPro"/>
</dbReference>
<reference evidence="11 12" key="1">
    <citation type="submission" date="2010-03" db="EMBL/GenBank/DDBJ databases">
        <title>Complete sequence of Sideroxydans lithotrophicus ES-1.</title>
        <authorList>
            <consortium name="US DOE Joint Genome Institute"/>
            <person name="Lucas S."/>
            <person name="Copeland A."/>
            <person name="Lapidus A."/>
            <person name="Cheng J.-F."/>
            <person name="Bruce D."/>
            <person name="Goodwin L."/>
            <person name="Pitluck S."/>
            <person name="Munk A.C."/>
            <person name="Detter J.C."/>
            <person name="Han C."/>
            <person name="Tapia R."/>
            <person name="Larimer F."/>
            <person name="Land M."/>
            <person name="Hauser L."/>
            <person name="Kyrpides N."/>
            <person name="Ivanova N."/>
            <person name="Emerson D."/>
            <person name="Woyke T."/>
        </authorList>
    </citation>
    <scope>NUCLEOTIDE SEQUENCE [LARGE SCALE GENOMIC DNA]</scope>
    <source>
        <strain evidence="11 12">ES-1</strain>
    </source>
</reference>
<comment type="similarity">
    <text evidence="2">Belongs to the prokaryotic molybdopterin-containing oxidoreductase family.</text>
</comment>
<dbReference type="KEGG" id="slt:Slit_0641"/>
<dbReference type="Gene3D" id="3.40.50.740">
    <property type="match status" value="1"/>
</dbReference>
<evidence type="ECO:0000259" key="10">
    <source>
        <dbReference type="PROSITE" id="PS51669"/>
    </source>
</evidence>
<dbReference type="PANTHER" id="PTHR43742">
    <property type="entry name" value="TRIMETHYLAMINE-N-OXIDE REDUCTASE"/>
    <property type="match status" value="1"/>
</dbReference>
<dbReference type="Pfam" id="PF04879">
    <property type="entry name" value="Molybdop_Fe4S4"/>
    <property type="match status" value="1"/>
</dbReference>
<dbReference type="HOGENOM" id="CLU_000422_13_3_4"/>
<evidence type="ECO:0000256" key="2">
    <source>
        <dbReference type="ARBA" id="ARBA00010312"/>
    </source>
</evidence>
<keyword evidence="12" id="KW-1185">Reference proteome</keyword>
<dbReference type="GO" id="GO:0046872">
    <property type="term" value="F:metal ion binding"/>
    <property type="evidence" value="ECO:0007669"/>
    <property type="project" value="UniProtKB-KW"/>
</dbReference>
<gene>
    <name evidence="11" type="ordered locus">Slit_0641</name>
</gene>
<dbReference type="InterPro" id="IPR009010">
    <property type="entry name" value="Asp_de-COase-like_dom_sf"/>
</dbReference>
<dbReference type="InterPro" id="IPR050612">
    <property type="entry name" value="Prok_Mopterin_Oxidored"/>
</dbReference>
<protein>
    <submittedName>
        <fullName evidence="11">Molybdopterin dinucleotide-binding region</fullName>
    </submittedName>
</protein>
<dbReference type="SUPFAM" id="SSF50692">
    <property type="entry name" value="ADC-like"/>
    <property type="match status" value="1"/>
</dbReference>
<dbReference type="SUPFAM" id="SSF53706">
    <property type="entry name" value="Formate dehydrogenase/DMSO reductase, domains 1-3"/>
    <property type="match status" value="1"/>
</dbReference>
<organism evidence="11 12">
    <name type="scientific">Sideroxydans lithotrophicus (strain ES-1)</name>
    <dbReference type="NCBI Taxonomy" id="580332"/>
    <lineage>
        <taxon>Bacteria</taxon>
        <taxon>Pseudomonadati</taxon>
        <taxon>Pseudomonadota</taxon>
        <taxon>Betaproteobacteria</taxon>
        <taxon>Nitrosomonadales</taxon>
        <taxon>Gallionellaceae</taxon>
        <taxon>Sideroxydans</taxon>
    </lineage>
</organism>
<sequence length="744" mass="79224">MMTENDFNRRDFLKVLGWGGTAVALSGCGNTSIQDGQETVTSYVELPSYVIPSISNYFNSTCAQCDAGCNIMGRVREGRVLKAEGNPNSPINRGKMCGLGQSGVQAHYNPDRVRQPLLKGEAITWDKALGVIAQNLSAVKGAEVAFLTGGMSGHVQALLGNYMDALGSKNHFSYEAISPAVLRAANKKAYGVSMPRYRIDKAKVVVSFGADFLGAWVSPVHFTQQYAQFRKGNRPEGRGVLVQIEPKMTLTGANADRWIAVRPGTEGVLALGIINALGKAGLSIPADIAAVSNAYTAERVSGETDVSAEQIGKLAALLKERTPSLVLAGGAVEGYAHGSQNATAIALLNRVLGNVGKTVEATASVPFPQIAPTVGNRSSLIGLNDGLAAGKYKVVFSYGVNPVFSAPASLKFRDNFAKAEFKVAFAQYMDETALAADLVLPLDSAMEDWGTVVPEYMAAPAEDHSAAYAQMSFRQPLMQKVFPDTRGVGDILLALLKQREADKYKEFEDFYSYLRSAVLKNKVALGGKATDDDETFWDNTLSQGIVPFKGIANPVSAKASAAGLKLPSAVTADSSYPLRLIPAVSASMRDGRNANEPWLQESPDPLTTIVWDSWVEINPKTAAKLGIVEGDIVEVASKSGSIRTQAYLFPGIHPDAVSVPVGYGHEAMGRYAKGVGANVFGMLDTVFDKETGELALNETSVKISKVGQRVIIVKEEGPVGGSQDGKKKIAVQVSADKVDLSKEV</sequence>
<name>D5CNG8_SIDLE</name>
<dbReference type="eggNOG" id="COG0243">
    <property type="taxonomic scope" value="Bacteria"/>
</dbReference>
<evidence type="ECO:0000256" key="8">
    <source>
        <dbReference type="ARBA" id="ARBA00023004"/>
    </source>
</evidence>